<feature type="transmembrane region" description="Helical" evidence="1">
    <location>
        <begin position="36"/>
        <end position="53"/>
    </location>
</feature>
<protein>
    <submittedName>
        <fullName evidence="2">Uncharacterized protein</fullName>
    </submittedName>
</protein>
<organism evidence="2 3">
    <name type="scientific">Blepharisma stoltei</name>
    <dbReference type="NCBI Taxonomy" id="1481888"/>
    <lineage>
        <taxon>Eukaryota</taxon>
        <taxon>Sar</taxon>
        <taxon>Alveolata</taxon>
        <taxon>Ciliophora</taxon>
        <taxon>Postciliodesmatophora</taxon>
        <taxon>Heterotrichea</taxon>
        <taxon>Heterotrichida</taxon>
        <taxon>Blepharismidae</taxon>
        <taxon>Blepharisma</taxon>
    </lineage>
</organism>
<feature type="transmembrane region" description="Helical" evidence="1">
    <location>
        <begin position="60"/>
        <end position="77"/>
    </location>
</feature>
<proteinExistence type="predicted"/>
<keyword evidence="1" id="KW-1133">Transmembrane helix</keyword>
<accession>A0AAU9IQU5</accession>
<name>A0AAU9IQU5_9CILI</name>
<sequence>MILELGLSLIGIGLTIPALVDDFMDTFDLTNWRTWVKIIPQIILLFACGFRFVKKLQTQTLITSIMAMLGSYFLLLFNTRESSDLICDYYGDLCAETVNVLCTGEVLHVSTALPYLIGIAFLIVGSTLLAREAYFALENEKVEPNDFK</sequence>
<dbReference type="Proteomes" id="UP001162131">
    <property type="component" value="Unassembled WGS sequence"/>
</dbReference>
<dbReference type="AlphaFoldDB" id="A0AAU9IQU5"/>
<keyword evidence="1" id="KW-0812">Transmembrane</keyword>
<keyword evidence="1" id="KW-0472">Membrane</keyword>
<dbReference type="EMBL" id="CAJZBQ010000015">
    <property type="protein sequence ID" value="CAG9316101.1"/>
    <property type="molecule type" value="Genomic_DNA"/>
</dbReference>
<feature type="transmembrane region" description="Helical" evidence="1">
    <location>
        <begin position="112"/>
        <end position="130"/>
    </location>
</feature>
<evidence type="ECO:0000256" key="1">
    <source>
        <dbReference type="SAM" id="Phobius"/>
    </source>
</evidence>
<comment type="caution">
    <text evidence="2">The sequence shown here is derived from an EMBL/GenBank/DDBJ whole genome shotgun (WGS) entry which is preliminary data.</text>
</comment>
<reference evidence="2" key="1">
    <citation type="submission" date="2021-09" db="EMBL/GenBank/DDBJ databases">
        <authorList>
            <consortium name="AG Swart"/>
            <person name="Singh M."/>
            <person name="Singh A."/>
            <person name="Seah K."/>
            <person name="Emmerich C."/>
        </authorList>
    </citation>
    <scope>NUCLEOTIDE SEQUENCE</scope>
    <source>
        <strain evidence="2">ATCC30299</strain>
    </source>
</reference>
<keyword evidence="3" id="KW-1185">Reference proteome</keyword>
<gene>
    <name evidence="2" type="ORF">BSTOLATCC_MIC15542</name>
</gene>
<evidence type="ECO:0000313" key="3">
    <source>
        <dbReference type="Proteomes" id="UP001162131"/>
    </source>
</evidence>
<evidence type="ECO:0000313" key="2">
    <source>
        <dbReference type="EMBL" id="CAG9316101.1"/>
    </source>
</evidence>